<accession>A0A0F9VFV0</accession>
<evidence type="ECO:0000256" key="2">
    <source>
        <dbReference type="ARBA" id="ARBA00022598"/>
    </source>
</evidence>
<dbReference type="SUPFAM" id="SSF55931">
    <property type="entry name" value="Glutamine synthetase/guanido kinase"/>
    <property type="match status" value="1"/>
</dbReference>
<proteinExistence type="inferred from homology"/>
<dbReference type="GO" id="GO:0005524">
    <property type="term" value="F:ATP binding"/>
    <property type="evidence" value="ECO:0007669"/>
    <property type="project" value="UniProtKB-KW"/>
</dbReference>
<keyword evidence="5" id="KW-0648">Protein biosynthesis</keyword>
<dbReference type="Gene3D" id="1.10.150.380">
    <property type="entry name" value="GatB domain, N-terminal subdomain"/>
    <property type="match status" value="1"/>
</dbReference>
<dbReference type="SUPFAM" id="SSF89095">
    <property type="entry name" value="GatB/YqeY motif"/>
    <property type="match status" value="1"/>
</dbReference>
<dbReference type="Gene3D" id="1.10.10.410">
    <property type="match status" value="1"/>
</dbReference>
<dbReference type="InterPro" id="IPR023168">
    <property type="entry name" value="GatB_Yqey_C_2"/>
</dbReference>
<organism evidence="9">
    <name type="scientific">marine sediment metagenome</name>
    <dbReference type="NCBI Taxonomy" id="412755"/>
    <lineage>
        <taxon>unclassified sequences</taxon>
        <taxon>metagenomes</taxon>
        <taxon>ecological metagenomes</taxon>
    </lineage>
</organism>
<evidence type="ECO:0000256" key="6">
    <source>
        <dbReference type="ARBA" id="ARBA00047380"/>
    </source>
</evidence>
<dbReference type="NCBIfam" id="NF004014">
    <property type="entry name" value="PRK05477.1-4"/>
    <property type="match status" value="1"/>
</dbReference>
<comment type="catalytic activity">
    <reaction evidence="6">
        <text>L-aspartyl-tRNA(Asn) + L-glutamine + ATP + H2O = L-asparaginyl-tRNA(Asn) + L-glutamate + ADP + phosphate + 2 H(+)</text>
        <dbReference type="Rhea" id="RHEA:14513"/>
        <dbReference type="Rhea" id="RHEA-COMP:9674"/>
        <dbReference type="Rhea" id="RHEA-COMP:9677"/>
        <dbReference type="ChEBI" id="CHEBI:15377"/>
        <dbReference type="ChEBI" id="CHEBI:15378"/>
        <dbReference type="ChEBI" id="CHEBI:29985"/>
        <dbReference type="ChEBI" id="CHEBI:30616"/>
        <dbReference type="ChEBI" id="CHEBI:43474"/>
        <dbReference type="ChEBI" id="CHEBI:58359"/>
        <dbReference type="ChEBI" id="CHEBI:78515"/>
        <dbReference type="ChEBI" id="CHEBI:78516"/>
        <dbReference type="ChEBI" id="CHEBI:456216"/>
    </reaction>
</comment>
<dbReference type="InterPro" id="IPR003789">
    <property type="entry name" value="Asn/Gln_tRNA_amidoTrase-B-like"/>
</dbReference>
<dbReference type="InterPro" id="IPR017959">
    <property type="entry name" value="Asn/Gln-tRNA_amidoTrfase_suB/E"/>
</dbReference>
<dbReference type="FunFam" id="1.10.10.410:FF:000001">
    <property type="entry name" value="Aspartyl/glutamyl-tRNA(Asn/Gln) amidotransferase subunit B"/>
    <property type="match status" value="1"/>
</dbReference>
<dbReference type="NCBIfam" id="TIGR00133">
    <property type="entry name" value="gatB"/>
    <property type="match status" value="1"/>
</dbReference>
<reference evidence="9" key="1">
    <citation type="journal article" date="2015" name="Nature">
        <title>Complex archaea that bridge the gap between prokaryotes and eukaryotes.</title>
        <authorList>
            <person name="Spang A."/>
            <person name="Saw J.H."/>
            <person name="Jorgensen S.L."/>
            <person name="Zaremba-Niedzwiedzka K."/>
            <person name="Martijn J."/>
            <person name="Lind A.E."/>
            <person name="van Eijk R."/>
            <person name="Schleper C."/>
            <person name="Guy L."/>
            <person name="Ettema T.J."/>
        </authorList>
    </citation>
    <scope>NUCLEOTIDE SEQUENCE</scope>
</reference>
<protein>
    <recommendedName>
        <fullName evidence="8">Asn/Gln amidotransferase domain-containing protein</fullName>
    </recommendedName>
</protein>
<dbReference type="Pfam" id="PF02637">
    <property type="entry name" value="GatB_Yqey"/>
    <property type="match status" value="1"/>
</dbReference>
<comment type="similarity">
    <text evidence="1">Belongs to the GatB/GatE family. GatB subfamily.</text>
</comment>
<dbReference type="HAMAP" id="MF_00121">
    <property type="entry name" value="GatB"/>
    <property type="match status" value="1"/>
</dbReference>
<comment type="catalytic activity">
    <reaction evidence="7">
        <text>L-glutamyl-tRNA(Gln) + L-glutamine + ATP + H2O = L-glutaminyl-tRNA(Gln) + L-glutamate + ADP + phosphate + H(+)</text>
        <dbReference type="Rhea" id="RHEA:17521"/>
        <dbReference type="Rhea" id="RHEA-COMP:9681"/>
        <dbReference type="Rhea" id="RHEA-COMP:9684"/>
        <dbReference type="ChEBI" id="CHEBI:15377"/>
        <dbReference type="ChEBI" id="CHEBI:15378"/>
        <dbReference type="ChEBI" id="CHEBI:29985"/>
        <dbReference type="ChEBI" id="CHEBI:30616"/>
        <dbReference type="ChEBI" id="CHEBI:43474"/>
        <dbReference type="ChEBI" id="CHEBI:58359"/>
        <dbReference type="ChEBI" id="CHEBI:78520"/>
        <dbReference type="ChEBI" id="CHEBI:78521"/>
        <dbReference type="ChEBI" id="CHEBI:456216"/>
    </reaction>
</comment>
<evidence type="ECO:0000256" key="1">
    <source>
        <dbReference type="ARBA" id="ARBA00005306"/>
    </source>
</evidence>
<keyword evidence="4" id="KW-0067">ATP-binding</keyword>
<keyword evidence="3" id="KW-0547">Nucleotide-binding</keyword>
<dbReference type="InterPro" id="IPR042114">
    <property type="entry name" value="GatB_C_1"/>
</dbReference>
<dbReference type="InterPro" id="IPR017958">
    <property type="entry name" value="Gln-tRNA_amidoTrfase_suB_CS"/>
</dbReference>
<dbReference type="GO" id="GO:0016884">
    <property type="term" value="F:carbon-nitrogen ligase activity, with glutamine as amido-N-donor"/>
    <property type="evidence" value="ECO:0007669"/>
    <property type="project" value="InterPro"/>
</dbReference>
<name>A0A0F9VFV0_9ZZZZ</name>
<dbReference type="PANTHER" id="PTHR11659">
    <property type="entry name" value="GLUTAMYL-TRNA GLN AMIDOTRANSFERASE SUBUNIT B MITOCHONDRIAL AND PROKARYOTIC PET112-RELATED"/>
    <property type="match status" value="1"/>
</dbReference>
<gene>
    <name evidence="9" type="ORF">LCGC14_0103310</name>
</gene>
<keyword evidence="2" id="KW-0436">Ligase</keyword>
<dbReference type="InterPro" id="IPR004413">
    <property type="entry name" value="GatB"/>
</dbReference>
<feature type="domain" description="Asn/Gln amidotransferase" evidence="8">
    <location>
        <begin position="347"/>
        <end position="513"/>
    </location>
</feature>
<evidence type="ECO:0000259" key="8">
    <source>
        <dbReference type="SMART" id="SM00845"/>
    </source>
</evidence>
<dbReference type="GO" id="GO:0006412">
    <property type="term" value="P:translation"/>
    <property type="evidence" value="ECO:0007669"/>
    <property type="project" value="UniProtKB-KW"/>
</dbReference>
<evidence type="ECO:0000256" key="7">
    <source>
        <dbReference type="ARBA" id="ARBA00047913"/>
    </source>
</evidence>
<dbReference type="InterPro" id="IPR014746">
    <property type="entry name" value="Gln_synth/guanido_kin_cat_dom"/>
</dbReference>
<dbReference type="Pfam" id="PF02934">
    <property type="entry name" value="GatB_N"/>
    <property type="match status" value="1"/>
</dbReference>
<evidence type="ECO:0000256" key="3">
    <source>
        <dbReference type="ARBA" id="ARBA00022741"/>
    </source>
</evidence>
<dbReference type="AlphaFoldDB" id="A0A0F9VFV0"/>
<evidence type="ECO:0000313" key="9">
    <source>
        <dbReference type="EMBL" id="KKO02880.1"/>
    </source>
</evidence>
<evidence type="ECO:0000256" key="5">
    <source>
        <dbReference type="ARBA" id="ARBA00022917"/>
    </source>
</evidence>
<comment type="caution">
    <text evidence="9">The sequence shown here is derived from an EMBL/GenBank/DDBJ whole genome shotgun (WGS) entry which is preliminary data.</text>
</comment>
<dbReference type="PROSITE" id="PS01234">
    <property type="entry name" value="GATB"/>
    <property type="match status" value="1"/>
</dbReference>
<dbReference type="EMBL" id="LAZR01000029">
    <property type="protein sequence ID" value="KKO02880.1"/>
    <property type="molecule type" value="Genomic_DNA"/>
</dbReference>
<dbReference type="InterPro" id="IPR018027">
    <property type="entry name" value="Asn/Gln_amidotransferase"/>
</dbReference>
<dbReference type="InterPro" id="IPR006075">
    <property type="entry name" value="Asn/Gln-tRNA_Trfase_suB/E_cat"/>
</dbReference>
<dbReference type="NCBIfam" id="NF004012">
    <property type="entry name" value="PRK05477.1-2"/>
    <property type="match status" value="1"/>
</dbReference>
<dbReference type="SMART" id="SM00845">
    <property type="entry name" value="GatB_Yqey"/>
    <property type="match status" value="1"/>
</dbReference>
<evidence type="ECO:0000256" key="4">
    <source>
        <dbReference type="ARBA" id="ARBA00022840"/>
    </source>
</evidence>
<sequence>MTYTPIVGLEIHVELKTRSKMFCGCANDQNEKHPNNNICPICMGHPGTLPVINREAVRKVIKTGLALHCQILENSKFDRKNYFYPDLPKGYQISQYNLPLCKEGYLQVTLGNFIPPRLQEGRGRQSKVRIRRIHLEEDTGKLLHPEGTDYSLVDFNRAGIPLMELVTEPDIRSAKEARRFSEELRLILRYLGVSDVNMEKGQMRVEVNLSLLPAEKAKQRIKSDKELGTKVEIKNLNSFRAVEGALKYETKRQTEVLESGKKVIQETRGWSKSRGVTLSQREKEEAYDYRYFPEPDLPPLHITGKEISEIKSEIPELPQQKRERFAKEYNLDERDVEVFVQNKDLGAYFEKVISELKDWIKSIELKTKLSDREIKRFVKLAANYVLTDLQRLLKKASVAGDDFPITPENFAEFIALIYEGKISSKIAKQVLLEMFKTGADPSHIIKEKKLSLITDESEIEKIIKNVLNKNQTAINDFKDGKGNALQFLVGQVMQETRGRANPQTVKDILEKELTKT</sequence>